<dbReference type="EMBL" id="WPHM01000001">
    <property type="protein sequence ID" value="MUZ56520.1"/>
    <property type="molecule type" value="Genomic_DNA"/>
</dbReference>
<evidence type="ECO:0008006" key="3">
    <source>
        <dbReference type="Google" id="ProtNLM"/>
    </source>
</evidence>
<dbReference type="RefSeq" id="WP_156546147.1">
    <property type="nucleotide sequence ID" value="NZ_JABAEJ010000001.1"/>
</dbReference>
<dbReference type="Proteomes" id="UP000436692">
    <property type="component" value="Unassembled WGS sequence"/>
</dbReference>
<comment type="caution">
    <text evidence="1">The sequence shown here is derived from an EMBL/GenBank/DDBJ whole genome shotgun (WGS) entry which is preliminary data.</text>
</comment>
<evidence type="ECO:0000313" key="1">
    <source>
        <dbReference type="EMBL" id="MUZ56520.1"/>
    </source>
</evidence>
<reference evidence="1 2" key="1">
    <citation type="submission" date="2019-12" db="EMBL/GenBank/DDBJ databases">
        <title>Whole-genome sequencing of Allorhizobium vitis.</title>
        <authorList>
            <person name="Gan H.M."/>
            <person name="Szegedi E."/>
            <person name="Burr T."/>
            <person name="Savka M.A."/>
        </authorList>
    </citation>
    <scope>NUCLEOTIDE SEQUENCE [LARGE SCALE GENOMIC DNA]</scope>
    <source>
        <strain evidence="1 2">CG989</strain>
    </source>
</reference>
<evidence type="ECO:0000313" key="2">
    <source>
        <dbReference type="Proteomes" id="UP000436692"/>
    </source>
</evidence>
<name>A0AAE4WB45_AGRVI</name>
<dbReference type="AlphaFoldDB" id="A0AAE4WB45"/>
<protein>
    <recommendedName>
        <fullName evidence="3">Nucleoside 2-deoxyribosyltransferase</fullName>
    </recommendedName>
</protein>
<sequence>MKKQELPKPEATADLKTCFVIMPISDVDGYPAGHFSEVYKQLIEPAVNAAGYQCSLATSTSSAHMIQLEVVTKVATADLCICDLSTNNPNVLFEYGIRQAFDKPTVLIKDDKTRRIFDLSGFRDIEYDHTLRIANTLSSREAIETAIADTVNGVGDEEQIFSLVKLMKLTKAALPAGEFTKDDARFALLEKKLDNLSSLISTTSATQTIKNHITPSMITATQKNMLRFRNGTIIIFNKDDLVIRETDGSRTTVSSIVDLENTAFWNTLGDGAKKALTAKILENSPGLMSF</sequence>
<proteinExistence type="predicted"/>
<accession>A0AAE4WB45</accession>
<gene>
    <name evidence="1" type="ORF">GOZ95_03490</name>
</gene>
<organism evidence="1 2">
    <name type="scientific">Agrobacterium vitis</name>
    <name type="common">Rhizobium vitis</name>
    <dbReference type="NCBI Taxonomy" id="373"/>
    <lineage>
        <taxon>Bacteria</taxon>
        <taxon>Pseudomonadati</taxon>
        <taxon>Pseudomonadota</taxon>
        <taxon>Alphaproteobacteria</taxon>
        <taxon>Hyphomicrobiales</taxon>
        <taxon>Rhizobiaceae</taxon>
        <taxon>Rhizobium/Agrobacterium group</taxon>
        <taxon>Agrobacterium</taxon>
    </lineage>
</organism>